<dbReference type="GO" id="GO:0007076">
    <property type="term" value="P:mitotic chromosome condensation"/>
    <property type="evidence" value="ECO:0000318"/>
    <property type="project" value="GO_Central"/>
</dbReference>
<keyword evidence="6" id="KW-0226">DNA condensation</keyword>
<feature type="coiled-coil region" evidence="9">
    <location>
        <begin position="682"/>
        <end position="940"/>
    </location>
</feature>
<keyword evidence="5 9" id="KW-0175">Coiled coil</keyword>
<evidence type="ECO:0000313" key="11">
    <source>
        <dbReference type="EMBL" id="EAY15855.1"/>
    </source>
</evidence>
<dbReference type="RefSeq" id="XP_001328078.1">
    <property type="nucleotide sequence ID" value="XM_001328043.1"/>
</dbReference>
<dbReference type="GO" id="GO:0016887">
    <property type="term" value="F:ATP hydrolysis activity"/>
    <property type="evidence" value="ECO:0007669"/>
    <property type="project" value="InterPro"/>
</dbReference>
<dbReference type="Proteomes" id="UP000001542">
    <property type="component" value="Unassembled WGS sequence"/>
</dbReference>
<dbReference type="GO" id="GO:0005524">
    <property type="term" value="F:ATP binding"/>
    <property type="evidence" value="ECO:0007669"/>
    <property type="project" value="UniProtKB-KW"/>
</dbReference>
<dbReference type="InterPro" id="IPR010935">
    <property type="entry name" value="SMC_hinge"/>
</dbReference>
<dbReference type="PANTHER" id="PTHR18937:SF172">
    <property type="entry name" value="STRUCTURAL MAINTENANCE OF CHROMOSOMES PROTEIN"/>
    <property type="match status" value="1"/>
</dbReference>
<reference evidence="11" key="2">
    <citation type="journal article" date="2007" name="Science">
        <title>Draft genome sequence of the sexually transmitted pathogen Trichomonas vaginalis.</title>
        <authorList>
            <person name="Carlton J.M."/>
            <person name="Hirt R.P."/>
            <person name="Silva J.C."/>
            <person name="Delcher A.L."/>
            <person name="Schatz M."/>
            <person name="Zhao Q."/>
            <person name="Wortman J.R."/>
            <person name="Bidwell S.L."/>
            <person name="Alsmark U.C.M."/>
            <person name="Besteiro S."/>
            <person name="Sicheritz-Ponten T."/>
            <person name="Noel C.J."/>
            <person name="Dacks J.B."/>
            <person name="Foster P.G."/>
            <person name="Simillion C."/>
            <person name="Van de Peer Y."/>
            <person name="Miranda-Saavedra D."/>
            <person name="Barton G.J."/>
            <person name="Westrop G.D."/>
            <person name="Mueller S."/>
            <person name="Dessi D."/>
            <person name="Fiori P.L."/>
            <person name="Ren Q."/>
            <person name="Paulsen I."/>
            <person name="Zhang H."/>
            <person name="Bastida-Corcuera F.D."/>
            <person name="Simoes-Barbosa A."/>
            <person name="Brown M.T."/>
            <person name="Hayes R.D."/>
            <person name="Mukherjee M."/>
            <person name="Okumura C.Y."/>
            <person name="Schneider R."/>
            <person name="Smith A.J."/>
            <person name="Vanacova S."/>
            <person name="Villalvazo M."/>
            <person name="Haas B.J."/>
            <person name="Pertea M."/>
            <person name="Feldblyum T.V."/>
            <person name="Utterback T.R."/>
            <person name="Shu C.L."/>
            <person name="Osoegawa K."/>
            <person name="de Jong P.J."/>
            <person name="Hrdy I."/>
            <person name="Horvathova L."/>
            <person name="Zubacova Z."/>
            <person name="Dolezal P."/>
            <person name="Malik S.B."/>
            <person name="Logsdon J.M. Jr."/>
            <person name="Henze K."/>
            <person name="Gupta A."/>
            <person name="Wang C.C."/>
            <person name="Dunne R.L."/>
            <person name="Upcroft J.A."/>
            <person name="Upcroft P."/>
            <person name="White O."/>
            <person name="Salzberg S.L."/>
            <person name="Tang P."/>
            <person name="Chiu C.-H."/>
            <person name="Lee Y.-S."/>
            <person name="Embley T.M."/>
            <person name="Coombs G.H."/>
            <person name="Mottram J.C."/>
            <person name="Tachezy J."/>
            <person name="Fraser-Liggett C.M."/>
            <person name="Johnson P.J."/>
        </authorList>
    </citation>
    <scope>NUCLEOTIDE SEQUENCE [LARGE SCALE GENOMIC DNA]</scope>
    <source>
        <strain evidence="11">G3</strain>
    </source>
</reference>
<name>A2DUX0_TRIV3</name>
<feature type="coiled-coil region" evidence="9">
    <location>
        <begin position="192"/>
        <end position="314"/>
    </location>
</feature>
<dbReference type="OrthoDB" id="5575062at2759"/>
<dbReference type="VEuPathDB" id="TrichDB:TVAG_160280"/>
<dbReference type="KEGG" id="tva:4773862"/>
<comment type="similarity">
    <text evidence="2">Belongs to the SMC family. SMC4 subfamily.</text>
</comment>
<dbReference type="STRING" id="5722.A2DUX0"/>
<keyword evidence="12" id="KW-1185">Reference proteome</keyword>
<gene>
    <name evidence="11" type="ORF">TVAG_160280</name>
</gene>
<dbReference type="VEuPathDB" id="TrichDB:TVAGG3_0259120"/>
<evidence type="ECO:0000256" key="2">
    <source>
        <dbReference type="ARBA" id="ARBA00006005"/>
    </source>
</evidence>
<dbReference type="InterPro" id="IPR036277">
    <property type="entry name" value="SMC_hinge_sf"/>
</dbReference>
<dbReference type="InParanoid" id="A2DUX0"/>
<evidence type="ECO:0000256" key="5">
    <source>
        <dbReference type="ARBA" id="ARBA00023054"/>
    </source>
</evidence>
<keyword evidence="4" id="KW-0067">ATP-binding</keyword>
<dbReference type="Gene3D" id="3.40.50.300">
    <property type="entry name" value="P-loop containing nucleotide triphosphate hydrolases"/>
    <property type="match status" value="2"/>
</dbReference>
<feature type="domain" description="SMC hinge" evidence="10">
    <location>
        <begin position="527"/>
        <end position="639"/>
    </location>
</feature>
<dbReference type="PIRSF" id="PIRSF005719">
    <property type="entry name" value="SMC"/>
    <property type="match status" value="1"/>
</dbReference>
<evidence type="ECO:0000256" key="8">
    <source>
        <dbReference type="PIRNR" id="PIRNR005719"/>
    </source>
</evidence>
<keyword evidence="7 8" id="KW-0539">Nucleus</keyword>
<dbReference type="PANTHER" id="PTHR18937">
    <property type="entry name" value="STRUCTURAL MAINTENANCE OF CHROMOSOMES SMC FAMILY MEMBER"/>
    <property type="match status" value="1"/>
</dbReference>
<dbReference type="AlphaFoldDB" id="A2DUX0"/>
<dbReference type="SUPFAM" id="SSF75553">
    <property type="entry name" value="Smc hinge domain"/>
    <property type="match status" value="1"/>
</dbReference>
<dbReference type="Gene3D" id="1.20.1060.20">
    <property type="match status" value="1"/>
</dbReference>
<protein>
    <recommendedName>
        <fullName evidence="8">Structural maintenance of chromosomes protein</fullName>
    </recommendedName>
</protein>
<evidence type="ECO:0000256" key="7">
    <source>
        <dbReference type="ARBA" id="ARBA00023242"/>
    </source>
</evidence>
<evidence type="ECO:0000256" key="1">
    <source>
        <dbReference type="ARBA" id="ARBA00004123"/>
    </source>
</evidence>
<dbReference type="SUPFAM" id="SSF52540">
    <property type="entry name" value="P-loop containing nucleoside triphosphate hydrolases"/>
    <property type="match status" value="1"/>
</dbReference>
<evidence type="ECO:0000256" key="4">
    <source>
        <dbReference type="ARBA" id="ARBA00022840"/>
    </source>
</evidence>
<keyword evidence="3" id="KW-0547">Nucleotide-binding</keyword>
<sequence>MSERLIVTQIVLENFKSYYGRQIVGPFNNQLTCIVGPNGSGKSNLIDALLFVFGFRAKRMRHSKLTGLIYNGPDHPNISYARVEVHFAKAINNEEIAGSSFLISRQVEKSGESNYYLNNKKSSFTEITEYLKHEKLDFEHNRFLILQGEVQAISQMKPKSSPNGPTGFLEYIEDIIGSDKYIEPIAECESRLEEANGERSLTLDRLRMAERERDALKEAKDEADLYLQLKQKIKVLEAHSYFSNKNKIEEMIKEKEQEMTSKKTELDEKENQLKELDSKFNGEKSDKKRLETELNNAKAQLSKESSILSNLNSERNKSKMEISHINSLISKTEDEKKKAETTLSAMDTIIENESNIKTQNEQELKDNKIKLDEEKIKLQKLSDEARQESLSFNEELENLRKQNSVKNEEYLELQKTMSIAESQVYSMKKASIDHDGNLKKAQELFVELQNSKEKIEAELQQKIVDNDERVKVKENLTLRLNELQNDIESAADNRRRSGNAYADAQRLMKKNASSNEALDAIMSLNIPGVYGKLAKLGEIDRKYNAAMTAAAGNKLKYIVVDNMDIAQQCLAEIKRRRLGRVTFISLDKVSVPEDIDIPAGSKRIIDKVRMNDPKFFPAFFFAVKNTLVADDIEIAKKLAYNSEQRQRVVTLQGQLIEPAGTMSGGGTRQKEGGMDLISERELQELAEESKKYDEIYRSMRSEIEEKRIKLNEIQKLNVEFEIQKLQMDKENIETRLTDVQKTISDLENEELIDNSEKINELEKVIEEKKPLIDHLRQEIDSLSCKIREIEKTVFDLLRNKTSDQERIIKELENKISENRRLLAKSSAKVQSSIKMKENAENTIKECESNIEKHKERLSENEQKSIELEKRYEEQKKIKEESEADVSLKEENLKKYIEESTEYRRQRSEITVSIDSLKIYYETAQNALRDLSRQYEYYSQKLSKSGVTDESFDKNLSETDIEIEKENIKQRVGKMDPNLSVIEEYAAKDAIVKECLEIFKNAAEQRNNIAEELAKVKKARLDMFLHGFAEIQTSLRETYQRIALGGDAMIEIVDSLDPFGQGIVFSVRPPGKSWKPIINLSGGEKTLASLSLIFALHNFKPTPFYIMDEIDAALDFRNVSIIANFLKERTADAQFIVVTLRNNMFEIADRLVGIFKVRDCTSTISLEPSLFSNSGITV</sequence>
<feature type="coiled-coil region" evidence="9">
    <location>
        <begin position="361"/>
        <end position="500"/>
    </location>
</feature>
<dbReference type="GO" id="GO:0000796">
    <property type="term" value="C:condensin complex"/>
    <property type="evidence" value="ECO:0000318"/>
    <property type="project" value="GO_Central"/>
</dbReference>
<dbReference type="Pfam" id="PF06470">
    <property type="entry name" value="SMC_hinge"/>
    <property type="match status" value="1"/>
</dbReference>
<dbReference type="InterPro" id="IPR003395">
    <property type="entry name" value="RecF/RecN/SMC_N"/>
</dbReference>
<reference evidence="11" key="1">
    <citation type="submission" date="2006-10" db="EMBL/GenBank/DDBJ databases">
        <authorList>
            <person name="Amadeo P."/>
            <person name="Zhao Q."/>
            <person name="Wortman J."/>
            <person name="Fraser-Liggett C."/>
            <person name="Carlton J."/>
        </authorList>
    </citation>
    <scope>NUCLEOTIDE SEQUENCE</scope>
    <source>
        <strain evidence="11">G3</strain>
    </source>
</reference>
<organism evidence="11 12">
    <name type="scientific">Trichomonas vaginalis (strain ATCC PRA-98 / G3)</name>
    <dbReference type="NCBI Taxonomy" id="412133"/>
    <lineage>
        <taxon>Eukaryota</taxon>
        <taxon>Metamonada</taxon>
        <taxon>Parabasalia</taxon>
        <taxon>Trichomonadida</taxon>
        <taxon>Trichomonadidae</taxon>
        <taxon>Trichomonas</taxon>
    </lineage>
</organism>
<dbReference type="EMBL" id="DS113250">
    <property type="protein sequence ID" value="EAY15855.1"/>
    <property type="molecule type" value="Genomic_DNA"/>
</dbReference>
<dbReference type="InterPro" id="IPR024704">
    <property type="entry name" value="SMC"/>
</dbReference>
<evidence type="ECO:0000256" key="3">
    <source>
        <dbReference type="ARBA" id="ARBA00022741"/>
    </source>
</evidence>
<dbReference type="GO" id="GO:0005634">
    <property type="term" value="C:nucleus"/>
    <property type="evidence" value="ECO:0007669"/>
    <property type="project" value="UniProtKB-SubCell"/>
</dbReference>
<accession>A2DUX0</accession>
<dbReference type="SMART" id="SM00968">
    <property type="entry name" value="SMC_hinge"/>
    <property type="match status" value="1"/>
</dbReference>
<dbReference type="OMA" id="KTWKQIS"/>
<evidence type="ECO:0000259" key="10">
    <source>
        <dbReference type="SMART" id="SM00968"/>
    </source>
</evidence>
<dbReference type="Pfam" id="PF02463">
    <property type="entry name" value="SMC_N"/>
    <property type="match status" value="1"/>
</dbReference>
<dbReference type="eggNOG" id="KOG0996">
    <property type="taxonomic scope" value="Eukaryota"/>
</dbReference>
<evidence type="ECO:0000256" key="6">
    <source>
        <dbReference type="ARBA" id="ARBA00023067"/>
    </source>
</evidence>
<comment type="subcellular location">
    <subcellularLocation>
        <location evidence="1 8">Nucleus</location>
    </subcellularLocation>
</comment>
<dbReference type="Gene3D" id="3.30.70.1620">
    <property type="match status" value="1"/>
</dbReference>
<evidence type="ECO:0000256" key="9">
    <source>
        <dbReference type="SAM" id="Coils"/>
    </source>
</evidence>
<proteinExistence type="inferred from homology"/>
<dbReference type="SMR" id="A2DUX0"/>
<dbReference type="InterPro" id="IPR027417">
    <property type="entry name" value="P-loop_NTPase"/>
</dbReference>
<evidence type="ECO:0000313" key="12">
    <source>
        <dbReference type="Proteomes" id="UP000001542"/>
    </source>
</evidence>